<accession>A0A1H9QAA3</accession>
<keyword evidence="2" id="KW-1185">Reference proteome</keyword>
<sequence>MLSAILTLQPATSLSPKGTSAYEELIYLLLLKKIKNSSLSYNHWRVLFQRRPIAESPMGTGRAEDPLGEAGFFNKLAEAVPMESEAIGRSGSIAH</sequence>
<evidence type="ECO:0000313" key="2">
    <source>
        <dbReference type="Proteomes" id="UP000199687"/>
    </source>
</evidence>
<proteinExistence type="predicted"/>
<gene>
    <name evidence="1" type="ORF">SAMN04487944_106100</name>
</gene>
<dbReference type="Proteomes" id="UP000199687">
    <property type="component" value="Unassembled WGS sequence"/>
</dbReference>
<name>A0A1H9QAA3_9BACI</name>
<reference evidence="1 2" key="1">
    <citation type="submission" date="2016-10" db="EMBL/GenBank/DDBJ databases">
        <authorList>
            <person name="de Groot N.N."/>
        </authorList>
    </citation>
    <scope>NUCLEOTIDE SEQUENCE [LARGE SCALE GENOMIC DNA]</scope>
    <source>
        <strain evidence="1 2">CGMCC 1.7727</strain>
    </source>
</reference>
<dbReference type="EMBL" id="FOGL01000006">
    <property type="protein sequence ID" value="SER57451.1"/>
    <property type="molecule type" value="Genomic_DNA"/>
</dbReference>
<dbReference type="AlphaFoldDB" id="A0A1H9QAA3"/>
<organism evidence="1 2">
    <name type="scientific">Gracilibacillus ureilyticus</name>
    <dbReference type="NCBI Taxonomy" id="531814"/>
    <lineage>
        <taxon>Bacteria</taxon>
        <taxon>Bacillati</taxon>
        <taxon>Bacillota</taxon>
        <taxon>Bacilli</taxon>
        <taxon>Bacillales</taxon>
        <taxon>Bacillaceae</taxon>
        <taxon>Gracilibacillus</taxon>
    </lineage>
</organism>
<protein>
    <submittedName>
        <fullName evidence="1">Uncharacterized protein</fullName>
    </submittedName>
</protein>
<evidence type="ECO:0000313" key="1">
    <source>
        <dbReference type="EMBL" id="SER57451.1"/>
    </source>
</evidence>